<comment type="caution">
    <text evidence="2">The sequence shown here is derived from an EMBL/GenBank/DDBJ whole genome shotgun (WGS) entry which is preliminary data.</text>
</comment>
<dbReference type="OrthoDB" id="9805976at2"/>
<dbReference type="Proteomes" id="UP000229095">
    <property type="component" value="Unassembled WGS sequence"/>
</dbReference>
<dbReference type="RefSeq" id="WP_100511010.1">
    <property type="nucleotide sequence ID" value="NZ_PEBI01000003.1"/>
</dbReference>
<evidence type="ECO:0000313" key="2">
    <source>
        <dbReference type="EMBL" id="PJM72907.1"/>
    </source>
</evidence>
<dbReference type="GO" id="GO:0016491">
    <property type="term" value="F:oxidoreductase activity"/>
    <property type="evidence" value="ECO:0007669"/>
    <property type="project" value="InterPro"/>
</dbReference>
<evidence type="ECO:0000313" key="3">
    <source>
        <dbReference type="Proteomes" id="UP000229095"/>
    </source>
</evidence>
<sequence>MSDSPTTYIAIHTADAIIVISPVYYNNLEARLITAIDRMTRYLDGQTERTNDHDQRP</sequence>
<dbReference type="InterPro" id="IPR005025">
    <property type="entry name" value="FMN_Rdtase-like_dom"/>
</dbReference>
<protein>
    <recommendedName>
        <fullName evidence="1">NADPH-dependent FMN reductase-like domain-containing protein</fullName>
    </recommendedName>
</protein>
<proteinExistence type="predicted"/>
<dbReference type="EMBL" id="PEBI01000003">
    <property type="protein sequence ID" value="PJM72907.1"/>
    <property type="molecule type" value="Genomic_DNA"/>
</dbReference>
<dbReference type="Pfam" id="PF03358">
    <property type="entry name" value="FMN_red"/>
    <property type="match status" value="1"/>
</dbReference>
<dbReference type="SUPFAM" id="SSF52218">
    <property type="entry name" value="Flavoproteins"/>
    <property type="match status" value="1"/>
</dbReference>
<dbReference type="InterPro" id="IPR029039">
    <property type="entry name" value="Flavoprotein-like_sf"/>
</dbReference>
<reference evidence="2 3" key="1">
    <citation type="submission" date="2017-10" db="EMBL/GenBank/DDBJ databases">
        <title>Draft genome sequences of strains TRE 1, TRE 9, TRE H and TRI 7, isolated from tamarins, belonging to four potential novel Bifidobacterium species.</title>
        <authorList>
            <person name="Mattarelli P."/>
            <person name="Modesto M."/>
            <person name="Puglisi E."/>
            <person name="Morelli L."/>
            <person name="Spezio C."/>
            <person name="Bonetti A."/>
            <person name="Sandri C."/>
        </authorList>
    </citation>
    <scope>NUCLEOTIDE SEQUENCE [LARGE SCALE GENOMIC DNA]</scope>
    <source>
        <strain evidence="3">TRE1</strain>
    </source>
</reference>
<organism evidence="2 3">
    <name type="scientific">Bifidobacterium primatium</name>
    <dbReference type="NCBI Taxonomy" id="2045438"/>
    <lineage>
        <taxon>Bacteria</taxon>
        <taxon>Bacillati</taxon>
        <taxon>Actinomycetota</taxon>
        <taxon>Actinomycetes</taxon>
        <taxon>Bifidobacteriales</taxon>
        <taxon>Bifidobacteriaceae</taxon>
        <taxon>Bifidobacterium</taxon>
    </lineage>
</organism>
<gene>
    <name evidence="2" type="ORF">CS006_06505</name>
</gene>
<name>A0A2M9H7Y4_9BIFI</name>
<accession>A0A2M9H7Y4</accession>
<keyword evidence="3" id="KW-1185">Reference proteome</keyword>
<dbReference type="AlphaFoldDB" id="A0A2M9H7Y4"/>
<feature type="domain" description="NADPH-dependent FMN reductase-like" evidence="1">
    <location>
        <begin position="10"/>
        <end position="44"/>
    </location>
</feature>
<dbReference type="Gene3D" id="3.40.50.360">
    <property type="match status" value="1"/>
</dbReference>
<evidence type="ECO:0000259" key="1">
    <source>
        <dbReference type="Pfam" id="PF03358"/>
    </source>
</evidence>